<feature type="DNA-binding region" description="H-T-H motif" evidence="2">
    <location>
        <begin position="26"/>
        <end position="45"/>
    </location>
</feature>
<organism evidence="4 5">
    <name type="scientific">Faecalibaculum rodentium</name>
    <dbReference type="NCBI Taxonomy" id="1702221"/>
    <lineage>
        <taxon>Bacteria</taxon>
        <taxon>Bacillati</taxon>
        <taxon>Bacillota</taxon>
        <taxon>Erysipelotrichia</taxon>
        <taxon>Erysipelotrichales</taxon>
        <taxon>Erysipelotrichaceae</taxon>
        <taxon>Faecalibaculum</taxon>
    </lineage>
</organism>
<dbReference type="InterPro" id="IPR001647">
    <property type="entry name" value="HTH_TetR"/>
</dbReference>
<keyword evidence="5" id="KW-1185">Reference proteome</keyword>
<keyword evidence="1 2" id="KW-0238">DNA-binding</keyword>
<gene>
    <name evidence="4" type="ORF">AALO17_27590</name>
</gene>
<dbReference type="RefSeq" id="WP_067559939.1">
    <property type="nucleotide sequence ID" value="NZ_CAJTBG010000006.1"/>
</dbReference>
<reference evidence="4 5" key="1">
    <citation type="journal article" date="2016" name="Gut Pathog.">
        <title>Whole genome sequencing of "Faecalibaculum rodentium" ALO17, isolated from C57BL/6J laboratory mouse feces.</title>
        <authorList>
            <person name="Lim S."/>
            <person name="Chang D.H."/>
            <person name="Ahn S."/>
            <person name="Kim B.C."/>
        </authorList>
    </citation>
    <scope>NUCLEOTIDE SEQUENCE [LARGE SCALE GENOMIC DNA]</scope>
    <source>
        <strain evidence="4 5">Alo17</strain>
    </source>
</reference>
<dbReference type="GO" id="GO:0003677">
    <property type="term" value="F:DNA binding"/>
    <property type="evidence" value="ECO:0007669"/>
    <property type="project" value="UniProtKB-UniRule"/>
</dbReference>
<dbReference type="InterPro" id="IPR009057">
    <property type="entry name" value="Homeodomain-like_sf"/>
</dbReference>
<evidence type="ECO:0000256" key="2">
    <source>
        <dbReference type="PROSITE-ProRule" id="PRU00335"/>
    </source>
</evidence>
<dbReference type="GeneID" id="78479220"/>
<dbReference type="PANTHER" id="PTHR43479:SF11">
    <property type="entry name" value="ACREF_ENVCD OPERON REPRESSOR-RELATED"/>
    <property type="match status" value="1"/>
</dbReference>
<sequence length="202" mass="23108">MNRKRLEQILDVSLTMFREKGFDDTSVMDICNACGITKPTFYKYVNSKEELLRHYYDGALETLIQAMDEHEPSNDYVALIWIGLSMTASRSIDLGPDLLSKYMILNFHEHTVTARYSAGGKQRTVEAIRKAQEAGQIRNLCDPEKLFMALKNLSLGLTLKWIMTKGSFPFFSHYGRMVEDIILPDYDAVLKQTGVDHRKKTG</sequence>
<evidence type="ECO:0000313" key="5">
    <source>
        <dbReference type="Proteomes" id="UP000069771"/>
    </source>
</evidence>
<dbReference type="InterPro" id="IPR036271">
    <property type="entry name" value="Tet_transcr_reg_TetR-rel_C_sf"/>
</dbReference>
<dbReference type="EMBL" id="CP011391">
    <property type="protein sequence ID" value="AMK55893.1"/>
    <property type="molecule type" value="Genomic_DNA"/>
</dbReference>
<dbReference type="SUPFAM" id="SSF48498">
    <property type="entry name" value="Tetracyclin repressor-like, C-terminal domain"/>
    <property type="match status" value="1"/>
</dbReference>
<dbReference type="Pfam" id="PF00440">
    <property type="entry name" value="TetR_N"/>
    <property type="match status" value="1"/>
</dbReference>
<evidence type="ECO:0000256" key="1">
    <source>
        <dbReference type="ARBA" id="ARBA00023125"/>
    </source>
</evidence>
<dbReference type="PANTHER" id="PTHR43479">
    <property type="entry name" value="ACREF/ENVCD OPERON REPRESSOR-RELATED"/>
    <property type="match status" value="1"/>
</dbReference>
<dbReference type="AlphaFoldDB" id="A0A140DZ16"/>
<proteinExistence type="predicted"/>
<name>A0A140DZ16_9FIRM</name>
<accession>A0A140DZ16</accession>
<dbReference type="PROSITE" id="PS50977">
    <property type="entry name" value="HTH_TETR_2"/>
    <property type="match status" value="1"/>
</dbReference>
<dbReference type="OrthoDB" id="494991at2"/>
<evidence type="ECO:0000313" key="4">
    <source>
        <dbReference type="EMBL" id="AMK55893.1"/>
    </source>
</evidence>
<protein>
    <recommendedName>
        <fullName evidence="3">HTH tetR-type domain-containing protein</fullName>
    </recommendedName>
</protein>
<dbReference type="PROSITE" id="PS01081">
    <property type="entry name" value="HTH_TETR_1"/>
    <property type="match status" value="1"/>
</dbReference>
<feature type="domain" description="HTH tetR-type" evidence="3">
    <location>
        <begin position="3"/>
        <end position="63"/>
    </location>
</feature>
<dbReference type="Proteomes" id="UP000069771">
    <property type="component" value="Chromosome"/>
</dbReference>
<dbReference type="InterPro" id="IPR023772">
    <property type="entry name" value="DNA-bd_HTH_TetR-type_CS"/>
</dbReference>
<dbReference type="InterPro" id="IPR050624">
    <property type="entry name" value="HTH-type_Tx_Regulator"/>
</dbReference>
<dbReference type="STRING" id="1702221.AALO17_27590"/>
<dbReference type="KEGG" id="fro:AALO17_27590"/>
<evidence type="ECO:0000259" key="3">
    <source>
        <dbReference type="PROSITE" id="PS50977"/>
    </source>
</evidence>
<dbReference type="PRINTS" id="PR00455">
    <property type="entry name" value="HTHTETR"/>
</dbReference>
<dbReference type="SUPFAM" id="SSF46689">
    <property type="entry name" value="Homeodomain-like"/>
    <property type="match status" value="1"/>
</dbReference>
<dbReference type="Gene3D" id="1.10.357.10">
    <property type="entry name" value="Tetracycline Repressor, domain 2"/>
    <property type="match status" value="1"/>
</dbReference>